<dbReference type="InterPro" id="IPR048334">
    <property type="entry name" value="Pellino_FHA"/>
</dbReference>
<dbReference type="AlphaFoldDB" id="A0A914UP52"/>
<proteinExistence type="predicted"/>
<feature type="domain" description="Pellino FHA" evidence="1">
    <location>
        <begin position="16"/>
        <end position="275"/>
    </location>
</feature>
<dbReference type="GO" id="GO:0000209">
    <property type="term" value="P:protein polyubiquitination"/>
    <property type="evidence" value="ECO:0007669"/>
    <property type="project" value="InterPro"/>
</dbReference>
<evidence type="ECO:0000313" key="2">
    <source>
        <dbReference type="Proteomes" id="UP000887566"/>
    </source>
</evidence>
<dbReference type="GO" id="GO:0008592">
    <property type="term" value="P:regulation of Toll signaling pathway"/>
    <property type="evidence" value="ECO:0007669"/>
    <property type="project" value="InterPro"/>
</dbReference>
<dbReference type="Proteomes" id="UP000887566">
    <property type="component" value="Unplaced"/>
</dbReference>
<dbReference type="WBParaSite" id="PSAMB.scaffold11500size3312.g34188.t1">
    <property type="protein sequence ID" value="PSAMB.scaffold11500size3312.g34188.t1"/>
    <property type="gene ID" value="PSAMB.scaffold11500size3312.g34188"/>
</dbReference>
<name>A0A914UP52_9BILA</name>
<evidence type="ECO:0000313" key="3">
    <source>
        <dbReference type="WBParaSite" id="PSAMB.scaffold11500size3312.g34188.t1"/>
    </source>
</evidence>
<accession>A0A914UP52</accession>
<dbReference type="Pfam" id="PF04710">
    <property type="entry name" value="Pellino_FHA"/>
    <property type="match status" value="1"/>
</dbReference>
<organism evidence="2 3">
    <name type="scientific">Plectus sambesii</name>
    <dbReference type="NCBI Taxonomy" id="2011161"/>
    <lineage>
        <taxon>Eukaryota</taxon>
        <taxon>Metazoa</taxon>
        <taxon>Ecdysozoa</taxon>
        <taxon>Nematoda</taxon>
        <taxon>Chromadorea</taxon>
        <taxon>Plectida</taxon>
        <taxon>Plectina</taxon>
        <taxon>Plectoidea</taxon>
        <taxon>Plectidae</taxon>
        <taxon>Plectus</taxon>
    </lineage>
</organism>
<dbReference type="GO" id="GO:0061630">
    <property type="term" value="F:ubiquitin protein ligase activity"/>
    <property type="evidence" value="ECO:0007669"/>
    <property type="project" value="InterPro"/>
</dbReference>
<keyword evidence="2" id="KW-1185">Reference proteome</keyword>
<dbReference type="PANTHER" id="PTHR12098">
    <property type="entry name" value="E3 UBIQUITIN-PROTEIN LIGASE PELLINO-RELATED"/>
    <property type="match status" value="1"/>
</dbReference>
<sequence>MDEQEPRSSAAMVVDGEQYVKYGELIVLGYNGSQESGRKDGNGRRHRSKMIVGQRSVGNGIKKAAVSTVSVPAQLTQAVQDRTRHVVSYTYSRNHTVLVEYTPDVTKDMFQVGRSSETQIDFTVVDTWLASGGNILPPGGNSPRCVMPQQADDSNGGRPISSTISRYACRILVDRDQPHTARLYAAGFDASRNVFLGEKATKWTKKNGEVDGLTTNGILILHPHRTRDSADAADDEQIPDNPMYVWREVSVDGDIYTLRETRSSSTRGDRVRDET</sequence>
<evidence type="ECO:0000259" key="1">
    <source>
        <dbReference type="Pfam" id="PF04710"/>
    </source>
</evidence>
<reference evidence="3" key="1">
    <citation type="submission" date="2022-11" db="UniProtKB">
        <authorList>
            <consortium name="WormBaseParasite"/>
        </authorList>
    </citation>
    <scope>IDENTIFICATION</scope>
</reference>
<protein>
    <submittedName>
        <fullName evidence="3">Pellino</fullName>
    </submittedName>
</protein>
<dbReference type="PANTHER" id="PTHR12098:SF2">
    <property type="entry name" value="PROTEIN PELLINO"/>
    <property type="match status" value="1"/>
</dbReference>
<dbReference type="InterPro" id="IPR006800">
    <property type="entry name" value="Pellino_fam"/>
</dbReference>